<keyword evidence="1" id="KW-0732">Signal</keyword>
<reference evidence="2 3" key="1">
    <citation type="submission" date="2018-06" db="EMBL/GenBank/DDBJ databases">
        <authorList>
            <consortium name="Pathogen Informatics"/>
            <person name="Doyle S."/>
        </authorList>
    </citation>
    <scope>NUCLEOTIDE SEQUENCE [LARGE SCALE GENOMIC DNA]</scope>
    <source>
        <strain evidence="2 3">NCTC12410</strain>
    </source>
</reference>
<name>A0A377J3H1_9HELI</name>
<feature type="chain" id="PRO_5016599029" evidence="1">
    <location>
        <begin position="20"/>
        <end position="163"/>
    </location>
</feature>
<feature type="signal peptide" evidence="1">
    <location>
        <begin position="1"/>
        <end position="19"/>
    </location>
</feature>
<dbReference type="EMBL" id="UGHV01000001">
    <property type="protein sequence ID" value="STO97047.1"/>
    <property type="molecule type" value="Genomic_DNA"/>
</dbReference>
<protein>
    <submittedName>
        <fullName evidence="2">Outer membrane protein</fullName>
    </submittedName>
</protein>
<dbReference type="Proteomes" id="UP000254841">
    <property type="component" value="Unassembled WGS sequence"/>
</dbReference>
<dbReference type="OrthoDB" id="5328544at2"/>
<evidence type="ECO:0000256" key="1">
    <source>
        <dbReference type="SAM" id="SignalP"/>
    </source>
</evidence>
<evidence type="ECO:0000313" key="3">
    <source>
        <dbReference type="Proteomes" id="UP000254841"/>
    </source>
</evidence>
<dbReference type="AlphaFoldDB" id="A0A377J3H1"/>
<evidence type="ECO:0000313" key="2">
    <source>
        <dbReference type="EMBL" id="STO97047.1"/>
    </source>
</evidence>
<organism evidence="2 3">
    <name type="scientific">Helicobacter canis</name>
    <dbReference type="NCBI Taxonomy" id="29419"/>
    <lineage>
        <taxon>Bacteria</taxon>
        <taxon>Pseudomonadati</taxon>
        <taxon>Campylobacterota</taxon>
        <taxon>Epsilonproteobacteria</taxon>
        <taxon>Campylobacterales</taxon>
        <taxon>Helicobacteraceae</taxon>
        <taxon>Helicobacter</taxon>
    </lineage>
</organism>
<gene>
    <name evidence="2" type="ORF">NCTC12410_00866</name>
</gene>
<proteinExistence type="predicted"/>
<sequence>MKRLVALALLCGLVSSSFAIGIGKFKINPEAGVSYGMATPSKTSDLGGYARIWLGGNGFTVAPMVKYNYIFGVDEQKGFANIQAGGLMGYRIFRFTPYIGASYSGFKDAGYADTTALNYGIYFDIPILPLSIGIDASWQKPKILGTDVRQSQHQVALTLGLIF</sequence>
<dbReference type="RefSeq" id="WP_115011322.1">
    <property type="nucleotide sequence ID" value="NZ_UGHV01000001.1"/>
</dbReference>
<accession>A0A377J3H1</accession>